<dbReference type="OrthoDB" id="1876367at2759"/>
<evidence type="ECO:0000313" key="3">
    <source>
        <dbReference type="EMBL" id="KAF9661762.1"/>
    </source>
</evidence>
<organism evidence="3 4">
    <name type="scientific">Salix dunnii</name>
    <dbReference type="NCBI Taxonomy" id="1413687"/>
    <lineage>
        <taxon>Eukaryota</taxon>
        <taxon>Viridiplantae</taxon>
        <taxon>Streptophyta</taxon>
        <taxon>Embryophyta</taxon>
        <taxon>Tracheophyta</taxon>
        <taxon>Spermatophyta</taxon>
        <taxon>Magnoliopsida</taxon>
        <taxon>eudicotyledons</taxon>
        <taxon>Gunneridae</taxon>
        <taxon>Pentapetalae</taxon>
        <taxon>rosids</taxon>
        <taxon>fabids</taxon>
        <taxon>Malpighiales</taxon>
        <taxon>Salicaceae</taxon>
        <taxon>Saliceae</taxon>
        <taxon>Salix</taxon>
    </lineage>
</organism>
<feature type="domain" description="C2H2-type" evidence="2">
    <location>
        <begin position="52"/>
        <end position="74"/>
    </location>
</feature>
<evidence type="ECO:0000259" key="2">
    <source>
        <dbReference type="PROSITE" id="PS00028"/>
    </source>
</evidence>
<gene>
    <name evidence="3" type="ORF">SADUNF_Sadunf19G0102200</name>
</gene>
<comment type="caution">
    <text evidence="3">The sequence shown here is derived from an EMBL/GenBank/DDBJ whole genome shotgun (WGS) entry which is preliminary data.</text>
</comment>
<protein>
    <recommendedName>
        <fullName evidence="2">C2H2-type domain-containing protein</fullName>
    </recommendedName>
</protein>
<dbReference type="AlphaFoldDB" id="A0A835MCV8"/>
<dbReference type="PROSITE" id="PS00028">
    <property type="entry name" value="ZINC_FINGER_C2H2_1"/>
    <property type="match status" value="1"/>
</dbReference>
<dbReference type="InterPro" id="IPR013087">
    <property type="entry name" value="Znf_C2H2_type"/>
</dbReference>
<evidence type="ECO:0000313" key="4">
    <source>
        <dbReference type="Proteomes" id="UP000657918"/>
    </source>
</evidence>
<dbReference type="EMBL" id="JADGMS010000019">
    <property type="protein sequence ID" value="KAF9661762.1"/>
    <property type="molecule type" value="Genomic_DNA"/>
</dbReference>
<feature type="region of interest" description="Disordered" evidence="1">
    <location>
        <begin position="258"/>
        <end position="277"/>
    </location>
</feature>
<keyword evidence="4" id="KW-1185">Reference proteome</keyword>
<dbReference type="CDD" id="cd16448">
    <property type="entry name" value="RING-H2"/>
    <property type="match status" value="1"/>
</dbReference>
<sequence length="575" mass="64946">MGMAGNREVGLPKTTSSSLREQLARNTLNTARAQGHPYLELRQDGKRFIFFCVLCLSPCYSATILFDHLRGKLHTGRLSAAKATLLKPNPWPFSDGIHFFDASNGNEKQLAIKNGKKGRFLKLDKNSDNLAAVKYSENLEPYCNVDIECNEDLSGNEEGSDLVILNVSLYEEVSDLKVRFMGSGRIAVRIYEKDDGSTEISRIWCEWLGKMSSSDEERIGVLDHDFSVVTFAYDYDLGRRGISDDVKLLLSSSSPVLAENDEGGNSKGKRSHSEPGDISRSWINQYALFEEESSKTTCASSKLVLDRYDDQLMHTRFISSKKERRQVRKQQRIAAGKMCDICMQKMLPGKDVATLWNRKTGKLACSSRNVYGAFHVYHTSCLILWMLSIEFEIVCNQSVGPKVGKRSRKKNGGKSNTAGNDGTVNTFSNPIVSVFCPECQGTGINIEGDELEKTPFSHSEVWFLSLVRAIVIFYALSVHFANKFSFSKNGFLYQKSFGIIKQRDCWRILVHCIMSFLFQVFQYQMKVCDGYRGWMKSPEILDNCSTGFHFPPESGEPVQEKVLPLKLLHFYRAEE</sequence>
<accession>A0A835MCV8</accession>
<dbReference type="Proteomes" id="UP000657918">
    <property type="component" value="Unassembled WGS sequence"/>
</dbReference>
<evidence type="ECO:0000256" key="1">
    <source>
        <dbReference type="SAM" id="MobiDB-lite"/>
    </source>
</evidence>
<feature type="region of interest" description="Disordered" evidence="1">
    <location>
        <begin position="401"/>
        <end position="422"/>
    </location>
</feature>
<reference evidence="3 4" key="1">
    <citation type="submission" date="2020-10" db="EMBL/GenBank/DDBJ databases">
        <title>Plant Genome Project.</title>
        <authorList>
            <person name="Zhang R.-G."/>
        </authorList>
    </citation>
    <scope>NUCLEOTIDE SEQUENCE [LARGE SCALE GENOMIC DNA]</scope>
    <source>
        <strain evidence="3">FAFU-HL-1</strain>
        <tissue evidence="3">Leaf</tissue>
    </source>
</reference>
<dbReference type="PANTHER" id="PTHR35497:SF1">
    <property type="entry name" value="ACYL-UDP-N-ACETYLGLUCOSAMINE O-ACYLTRANSFERASE"/>
    <property type="match status" value="1"/>
</dbReference>
<proteinExistence type="predicted"/>
<name>A0A835MCV8_9ROSI</name>
<dbReference type="PANTHER" id="PTHR35497">
    <property type="entry name" value="ACYL-UDP-N-ACETYLGLUCOSAMINE O-ACYLTRANSFERASE"/>
    <property type="match status" value="1"/>
</dbReference>
<feature type="compositionally biased region" description="Basic residues" evidence="1">
    <location>
        <begin position="403"/>
        <end position="412"/>
    </location>
</feature>